<evidence type="ECO:0000256" key="1">
    <source>
        <dbReference type="ARBA" id="ARBA00004141"/>
    </source>
</evidence>
<protein>
    <recommendedName>
        <fullName evidence="9">Abscisic acid G-protein coupled receptor-like domain-containing protein</fullName>
    </recommendedName>
</protein>
<dbReference type="AlphaFoldDB" id="A0A7S2WGS1"/>
<feature type="transmembrane region" description="Helical" evidence="5">
    <location>
        <begin position="15"/>
        <end position="35"/>
    </location>
</feature>
<dbReference type="Pfam" id="PF12537">
    <property type="entry name" value="GPHR_N"/>
    <property type="match status" value="1"/>
</dbReference>
<dbReference type="PANTHER" id="PTHR15948">
    <property type="entry name" value="G-PROTEIN COUPLED RECEPTOR 89-RELATED"/>
    <property type="match status" value="1"/>
</dbReference>
<feature type="transmembrane region" description="Helical" evidence="5">
    <location>
        <begin position="110"/>
        <end position="130"/>
    </location>
</feature>
<evidence type="ECO:0000256" key="4">
    <source>
        <dbReference type="ARBA" id="ARBA00023136"/>
    </source>
</evidence>
<feature type="transmembrane region" description="Helical" evidence="5">
    <location>
        <begin position="282"/>
        <end position="308"/>
    </location>
</feature>
<proteinExistence type="predicted"/>
<dbReference type="EMBL" id="HBHK01014856">
    <property type="protein sequence ID" value="CAD9686967.1"/>
    <property type="molecule type" value="Transcribed_RNA"/>
</dbReference>
<dbReference type="InterPro" id="IPR015672">
    <property type="entry name" value="GPHR/GTG"/>
</dbReference>
<feature type="domain" description="Abscisic acid G-protein coupled receptor-like" evidence="6">
    <location>
        <begin position="276"/>
        <end position="445"/>
    </location>
</feature>
<feature type="transmembrane region" description="Helical" evidence="5">
    <location>
        <begin position="340"/>
        <end position="365"/>
    </location>
</feature>
<evidence type="ECO:0000256" key="2">
    <source>
        <dbReference type="ARBA" id="ARBA00022692"/>
    </source>
</evidence>
<gene>
    <name evidence="8" type="ORF">QSP1433_LOCUS9346</name>
</gene>
<dbReference type="Pfam" id="PF12430">
    <property type="entry name" value="ABA_GPCR"/>
    <property type="match status" value="1"/>
</dbReference>
<feature type="transmembrane region" description="Helical" evidence="5">
    <location>
        <begin position="424"/>
        <end position="443"/>
    </location>
</feature>
<dbReference type="PANTHER" id="PTHR15948:SF0">
    <property type="entry name" value="GOLGI PH REGULATOR A-RELATED"/>
    <property type="match status" value="1"/>
</dbReference>
<reference evidence="8" key="1">
    <citation type="submission" date="2021-01" db="EMBL/GenBank/DDBJ databases">
        <authorList>
            <person name="Corre E."/>
            <person name="Pelletier E."/>
            <person name="Niang G."/>
            <person name="Scheremetjew M."/>
            <person name="Finn R."/>
            <person name="Kale V."/>
            <person name="Holt S."/>
            <person name="Cochrane G."/>
            <person name="Meng A."/>
            <person name="Brown T."/>
            <person name="Cohen L."/>
        </authorList>
    </citation>
    <scope>NUCLEOTIDE SEQUENCE</scope>
    <source>
        <strain evidence="8">NY070348D</strain>
    </source>
</reference>
<evidence type="ECO:0000313" key="8">
    <source>
        <dbReference type="EMBL" id="CAD9686967.1"/>
    </source>
</evidence>
<keyword evidence="4 5" id="KW-0472">Membrane</keyword>
<evidence type="ECO:0000259" key="6">
    <source>
        <dbReference type="Pfam" id="PF12430"/>
    </source>
</evidence>
<dbReference type="GO" id="GO:0016020">
    <property type="term" value="C:membrane"/>
    <property type="evidence" value="ECO:0007669"/>
    <property type="project" value="UniProtKB-SubCell"/>
</dbReference>
<evidence type="ECO:0008006" key="9">
    <source>
        <dbReference type="Google" id="ProtNLM"/>
    </source>
</evidence>
<dbReference type="InterPro" id="IPR025969">
    <property type="entry name" value="ABA_GPCR_dom"/>
</dbReference>
<sequence length="460" mass="53000">MMQPETRWILWKIDLHVLIFLLTTLIPIGFFWTLLQQRRGIPLRARFFAVLVLYALFLYAYESLANHFPKKVFPHGEDRLASGYIWHSYNQLSEGIRQSLPMFLPIDQSVGRIGILGVAAMATLSGFGAVNSPYNHLSIFLRPYSEREIESLEQRVLQTLSLIASKKRRLVLLKQNNRFNNYSNQFDESMSINSIKRGENGTNAASTVLQSVFGVVKWTVSAALRVLCGFSFGGSDNVEQQVAALEHEIETLEDFNREVFIDISEMHLNRERLLFSKTIRGYFYFTLGYIFSGYCIYKCFMATINILLSRDPQKDPITRGFQIFFMIFNAKVDIQFWSQFLSLIMVGVLVFTSVRGFLITISKIFHQVSTSISSNSVVLLLGQMMGMYFISFTLLMRMNLPQEYRQVVTKVLGGDIKFGFYHRFFDRIFLTSACLTGVILYILHRQKQARTTLHGFDKMA</sequence>
<organism evidence="8">
    <name type="scientific">Mucochytrium quahogii</name>
    <dbReference type="NCBI Taxonomy" id="96639"/>
    <lineage>
        <taxon>Eukaryota</taxon>
        <taxon>Sar</taxon>
        <taxon>Stramenopiles</taxon>
        <taxon>Bigyra</taxon>
        <taxon>Labyrinthulomycetes</taxon>
        <taxon>Thraustochytrida</taxon>
        <taxon>Thraustochytriidae</taxon>
        <taxon>Mucochytrium</taxon>
    </lineage>
</organism>
<feature type="domain" description="Golgi pH regulator conserved" evidence="7">
    <location>
        <begin position="106"/>
        <end position="170"/>
    </location>
</feature>
<keyword evidence="3 5" id="KW-1133">Transmembrane helix</keyword>
<feature type="transmembrane region" description="Helical" evidence="5">
    <location>
        <begin position="47"/>
        <end position="64"/>
    </location>
</feature>
<feature type="transmembrane region" description="Helical" evidence="5">
    <location>
        <begin position="377"/>
        <end position="396"/>
    </location>
</feature>
<evidence type="ECO:0000259" key="7">
    <source>
        <dbReference type="Pfam" id="PF12537"/>
    </source>
</evidence>
<comment type="subcellular location">
    <subcellularLocation>
        <location evidence="1">Membrane</location>
        <topology evidence="1">Multi-pass membrane protein</topology>
    </subcellularLocation>
</comment>
<evidence type="ECO:0000256" key="3">
    <source>
        <dbReference type="ARBA" id="ARBA00022989"/>
    </source>
</evidence>
<keyword evidence="2 5" id="KW-0812">Transmembrane</keyword>
<evidence type="ECO:0000256" key="5">
    <source>
        <dbReference type="SAM" id="Phobius"/>
    </source>
</evidence>
<dbReference type="InterPro" id="IPR022535">
    <property type="entry name" value="Golgi_pH-regulator_cons_dom"/>
</dbReference>
<name>A0A7S2WGS1_9STRA</name>
<accession>A0A7S2WGS1</accession>